<comment type="caution">
    <text evidence="7">The sequence shown here is derived from an EMBL/GenBank/DDBJ whole genome shotgun (WGS) entry which is preliminary data.</text>
</comment>
<dbReference type="SUPFAM" id="SSF52833">
    <property type="entry name" value="Thioredoxin-like"/>
    <property type="match status" value="1"/>
</dbReference>
<evidence type="ECO:0000256" key="5">
    <source>
        <dbReference type="SAM" id="Phobius"/>
    </source>
</evidence>
<dbReference type="Pfam" id="PF02683">
    <property type="entry name" value="DsbD_TM"/>
    <property type="match status" value="1"/>
</dbReference>
<feature type="transmembrane region" description="Helical" evidence="5">
    <location>
        <begin position="143"/>
        <end position="163"/>
    </location>
</feature>
<dbReference type="EMBL" id="AMCI01000473">
    <property type="protein sequence ID" value="EJX09061.1"/>
    <property type="molecule type" value="Genomic_DNA"/>
</dbReference>
<proteinExistence type="predicted"/>
<gene>
    <name evidence="7" type="ORF">EVA_02831</name>
</gene>
<protein>
    <submittedName>
        <fullName evidence="7">C-type cytochrome biogenesis protein</fullName>
    </submittedName>
</protein>
<reference evidence="7" key="1">
    <citation type="journal article" date="2012" name="PLoS ONE">
        <title>Gene sets for utilization of primary and secondary nutrition supplies in the distal gut of endangered iberian lynx.</title>
        <authorList>
            <person name="Alcaide M."/>
            <person name="Messina E."/>
            <person name="Richter M."/>
            <person name="Bargiela R."/>
            <person name="Peplies J."/>
            <person name="Huws S.A."/>
            <person name="Newbold C.J."/>
            <person name="Golyshin P.N."/>
            <person name="Simon M.A."/>
            <person name="Lopez G."/>
            <person name="Yakimov M.M."/>
            <person name="Ferrer M."/>
        </authorList>
    </citation>
    <scope>NUCLEOTIDE SEQUENCE</scope>
</reference>
<dbReference type="GO" id="GO:0016020">
    <property type="term" value="C:membrane"/>
    <property type="evidence" value="ECO:0007669"/>
    <property type="project" value="UniProtKB-SubCell"/>
</dbReference>
<feature type="transmembrane region" description="Helical" evidence="5">
    <location>
        <begin position="110"/>
        <end position="131"/>
    </location>
</feature>
<name>J9D8F3_9ZZZZ</name>
<dbReference type="InterPro" id="IPR036249">
    <property type="entry name" value="Thioredoxin-like_sf"/>
</dbReference>
<evidence type="ECO:0000256" key="1">
    <source>
        <dbReference type="ARBA" id="ARBA00004141"/>
    </source>
</evidence>
<dbReference type="InterPro" id="IPR003834">
    <property type="entry name" value="Cyt_c_assmbl_TM_dom"/>
</dbReference>
<evidence type="ECO:0000256" key="3">
    <source>
        <dbReference type="ARBA" id="ARBA00022989"/>
    </source>
</evidence>
<evidence type="ECO:0000313" key="7">
    <source>
        <dbReference type="EMBL" id="EJX09061.1"/>
    </source>
</evidence>
<dbReference type="AlphaFoldDB" id="J9D8F3"/>
<organism evidence="7">
    <name type="scientific">gut metagenome</name>
    <dbReference type="NCBI Taxonomy" id="749906"/>
    <lineage>
        <taxon>unclassified sequences</taxon>
        <taxon>metagenomes</taxon>
        <taxon>organismal metagenomes</taxon>
    </lineage>
</organism>
<dbReference type="InterPro" id="IPR035671">
    <property type="entry name" value="DsbD_gamma"/>
</dbReference>
<accession>J9D8F3</accession>
<keyword evidence="4 5" id="KW-0472">Membrane</keyword>
<evidence type="ECO:0000256" key="2">
    <source>
        <dbReference type="ARBA" id="ARBA00022692"/>
    </source>
</evidence>
<keyword evidence="2 5" id="KW-0812">Transmembrane</keyword>
<feature type="domain" description="Cytochrome C biogenesis protein transmembrane" evidence="6">
    <location>
        <begin position="14"/>
        <end position="100"/>
    </location>
</feature>
<keyword evidence="3 5" id="KW-1133">Transmembrane helix</keyword>
<dbReference type="GO" id="GO:0017004">
    <property type="term" value="P:cytochrome complex assembly"/>
    <property type="evidence" value="ECO:0007669"/>
    <property type="project" value="InterPro"/>
</dbReference>
<feature type="transmembrane region" description="Helical" evidence="5">
    <location>
        <begin position="12"/>
        <end position="38"/>
    </location>
</feature>
<evidence type="ECO:0000259" key="6">
    <source>
        <dbReference type="Pfam" id="PF02683"/>
    </source>
</evidence>
<dbReference type="Gene3D" id="3.40.30.10">
    <property type="entry name" value="Glutaredoxin"/>
    <property type="match status" value="1"/>
</dbReference>
<evidence type="ECO:0000256" key="4">
    <source>
        <dbReference type="ARBA" id="ARBA00023136"/>
    </source>
</evidence>
<comment type="subcellular location">
    <subcellularLocation>
        <location evidence="1">Membrane</location>
        <topology evidence="1">Multi-pass membrane protein</topology>
    </subcellularLocation>
</comment>
<dbReference type="PANTHER" id="PTHR32234">
    <property type="entry name" value="THIOL:DISULFIDE INTERCHANGE PROTEIN DSBD"/>
    <property type="match status" value="1"/>
</dbReference>
<dbReference type="CDD" id="cd02953">
    <property type="entry name" value="DsbDgamma"/>
    <property type="match status" value="1"/>
</dbReference>
<dbReference type="GO" id="GO:0045454">
    <property type="term" value="P:cell redox homeostasis"/>
    <property type="evidence" value="ECO:0007669"/>
    <property type="project" value="TreeGrafter"/>
</dbReference>
<dbReference type="PANTHER" id="PTHR32234:SF3">
    <property type="entry name" value="SUPPRESSION OF COPPER SENSITIVITY PROTEIN"/>
    <property type="match status" value="1"/>
</dbReference>
<feature type="transmembrane region" description="Helical" evidence="5">
    <location>
        <begin position="44"/>
        <end position="68"/>
    </location>
</feature>
<dbReference type="GO" id="GO:0015035">
    <property type="term" value="F:protein-disulfide reductase activity"/>
    <property type="evidence" value="ECO:0007669"/>
    <property type="project" value="TreeGrafter"/>
</dbReference>
<sequence>MIRTVPAPGPWRSFFTGVLTVIVASPCTAPLMGAALGYAVTQPALIALLIFLSLGIGMALPWLILCLWPAWIKHLPRPGRWMNTFKKVMALPILCTVIWLGWVLSKQVTLNGMLLMGCAIGAMAIFLWLLGREQWGRGKNRSLMGVMLVVITSCVVLIGSGNFDRRGSVAGEGNWKVWSQEAVIQSLSEGRPVFVDLTAAWCMTCQANKLSTLNREEVQTRFKTLNYTLLYGDWTNRDPAITELLADFGRSGVPLYLIYRTDGSVDVLPELLTPGILLEALDPSASEP</sequence>
<dbReference type="Pfam" id="PF13899">
    <property type="entry name" value="Thioredoxin_7"/>
    <property type="match status" value="1"/>
</dbReference>
<feature type="transmembrane region" description="Helical" evidence="5">
    <location>
        <begin position="88"/>
        <end position="104"/>
    </location>
</feature>